<dbReference type="InterPro" id="IPR012908">
    <property type="entry name" value="PGAP1-ab_dom-like"/>
</dbReference>
<dbReference type="GO" id="GO:0016787">
    <property type="term" value="F:hydrolase activity"/>
    <property type="evidence" value="ECO:0007669"/>
    <property type="project" value="UniProtKB-KW"/>
</dbReference>
<proteinExistence type="predicted"/>
<dbReference type="Proteomes" id="UP001595696">
    <property type="component" value="Unassembled WGS sequence"/>
</dbReference>
<protein>
    <submittedName>
        <fullName evidence="2">Lipase family alpha/beta hydrolase</fullName>
    </submittedName>
</protein>
<dbReference type="Gene3D" id="3.40.50.1820">
    <property type="entry name" value="alpha/beta hydrolase"/>
    <property type="match status" value="1"/>
</dbReference>
<keyword evidence="3" id="KW-1185">Reference proteome</keyword>
<evidence type="ECO:0000259" key="1">
    <source>
        <dbReference type="Pfam" id="PF07819"/>
    </source>
</evidence>
<feature type="domain" description="GPI inositol-deacylase PGAP1-like alpha/beta" evidence="1">
    <location>
        <begin position="191"/>
        <end position="275"/>
    </location>
</feature>
<dbReference type="InterPro" id="IPR029058">
    <property type="entry name" value="AB_hydrolase_fold"/>
</dbReference>
<keyword evidence="2" id="KW-0378">Hydrolase</keyword>
<evidence type="ECO:0000313" key="3">
    <source>
        <dbReference type="Proteomes" id="UP001595696"/>
    </source>
</evidence>
<reference evidence="3" key="1">
    <citation type="journal article" date="2019" name="Int. J. Syst. Evol. Microbiol.">
        <title>The Global Catalogue of Microorganisms (GCM) 10K type strain sequencing project: providing services to taxonomists for standard genome sequencing and annotation.</title>
        <authorList>
            <consortium name="The Broad Institute Genomics Platform"/>
            <consortium name="The Broad Institute Genome Sequencing Center for Infectious Disease"/>
            <person name="Wu L."/>
            <person name="Ma J."/>
        </authorList>
    </citation>
    <scope>NUCLEOTIDE SEQUENCE [LARGE SCALE GENOMIC DNA]</scope>
    <source>
        <strain evidence="3">CGMCC 4.7330</strain>
    </source>
</reference>
<gene>
    <name evidence="2" type="ORF">ACFO0B_25775</name>
</gene>
<accession>A0ABV8DZ31</accession>
<evidence type="ECO:0000313" key="2">
    <source>
        <dbReference type="EMBL" id="MFC3965413.1"/>
    </source>
</evidence>
<organism evidence="2 3">
    <name type="scientific">Nocardia jiangsuensis</name>
    <dbReference type="NCBI Taxonomy" id="1691563"/>
    <lineage>
        <taxon>Bacteria</taxon>
        <taxon>Bacillati</taxon>
        <taxon>Actinomycetota</taxon>
        <taxon>Actinomycetes</taxon>
        <taxon>Mycobacteriales</taxon>
        <taxon>Nocardiaceae</taxon>
        <taxon>Nocardia</taxon>
    </lineage>
</organism>
<name>A0ABV8DZ31_9NOCA</name>
<dbReference type="EMBL" id="JBHSAX010000019">
    <property type="protein sequence ID" value="MFC3965413.1"/>
    <property type="molecule type" value="Genomic_DNA"/>
</dbReference>
<comment type="caution">
    <text evidence="2">The sequence shown here is derived from an EMBL/GenBank/DDBJ whole genome shotgun (WGS) entry which is preliminary data.</text>
</comment>
<dbReference type="Pfam" id="PF07819">
    <property type="entry name" value="PGAP1"/>
    <property type="match status" value="1"/>
</dbReference>
<dbReference type="SUPFAM" id="SSF53474">
    <property type="entry name" value="alpha/beta-Hydrolases"/>
    <property type="match status" value="1"/>
</dbReference>
<sequence length="407" mass="43828">MNEDQRRAEVRALARLAGDELGGAVAGIATVHRAVADRVFTVVRWGVGPAAVPVQVAHDAIADGVYAIVGTVAETAGRVAERTADLPNREPPSRTVFGAALLGVLSGLIGDRLAEQNPVLAGPMSFRVDGQPVAPEELGSPHDTLVVFVHGLVETEHSWRRGGTPCYAERLAEELPCATAEVRFNSGLHISENARELADLLERTQRAWPVPLRRIALVGHSMGGLVARSACHLAAAEGAEWAKLVRQIVCLGSPHLGAPLEQFVHVVSAGLVKLPETRPFGRLLRRRSAGIRDLRQGSLVDEDWTDLDIDALTRRVQQEVPLLPGVEHYFVTASIMRNPKNPIGRIVGDGLVLTPSGSGRGRARRIAFEPENGLHLPGANHFTLLNDEAVHEALRRWLAVAPPLPRA</sequence>
<dbReference type="RefSeq" id="WP_378615162.1">
    <property type="nucleotide sequence ID" value="NZ_JBHSAX010000019.1"/>
</dbReference>